<keyword evidence="5 18" id="KW-0121">Carboxypeptidase</keyword>
<evidence type="ECO:0000256" key="14">
    <source>
        <dbReference type="PIRSR" id="PIRSR618044-2"/>
    </source>
</evidence>
<dbReference type="EC" id="3.4.16.4" evidence="4"/>
<dbReference type="GO" id="GO:0008360">
    <property type="term" value="P:regulation of cell shape"/>
    <property type="evidence" value="ECO:0007669"/>
    <property type="project" value="UniProtKB-KW"/>
</dbReference>
<dbReference type="Pfam" id="PF07943">
    <property type="entry name" value="PBP5_C"/>
    <property type="match status" value="1"/>
</dbReference>
<protein>
    <recommendedName>
        <fullName evidence="4">serine-type D-Ala-D-Ala carboxypeptidase</fullName>
        <ecNumber evidence="4">3.4.16.4</ecNumber>
    </recommendedName>
</protein>
<dbReference type="GO" id="GO:0009002">
    <property type="term" value="F:serine-type D-Ala-D-Ala carboxypeptidase activity"/>
    <property type="evidence" value="ECO:0007669"/>
    <property type="project" value="UniProtKB-EC"/>
</dbReference>
<feature type="transmembrane region" description="Helical" evidence="16">
    <location>
        <begin position="382"/>
        <end position="400"/>
    </location>
</feature>
<keyword evidence="16" id="KW-0472">Membrane</keyword>
<feature type="active site" description="Acyl-ester intermediate" evidence="13">
    <location>
        <position position="58"/>
    </location>
</feature>
<dbReference type="Proteomes" id="UP000295325">
    <property type="component" value="Unassembled WGS sequence"/>
</dbReference>
<comment type="function">
    <text evidence="1">Removes C-terminal D-alanyl residues from sugar-peptide cell wall precursors.</text>
</comment>
<dbReference type="EMBL" id="SOAZ01000008">
    <property type="protein sequence ID" value="TDT61220.1"/>
    <property type="molecule type" value="Genomic_DNA"/>
</dbReference>
<keyword evidence="8" id="KW-0378">Hydrolase</keyword>
<dbReference type="PRINTS" id="PR00725">
    <property type="entry name" value="DADACBPTASE1"/>
</dbReference>
<keyword evidence="6" id="KW-0645">Protease</keyword>
<sequence>MKKFLALLITISMILTPQIKAKASEEPSIIAEGAILMDLNTGEILYEKNAYKQFEPASITKIITALITLEKTKLDDKVVVGKNPPYEDGSKIYLLEGEELTVEQLLYALLLESANDAALALAEHIAGSKEAFAKMMNEKAKEIGCKNTNFENPNGLPEPNHYTTAYDMALIAKKAMENPIFRKIVATKAYQIPPTNKQPETRYFLNHNKLLTTQKHGYQWADGIKTGYTGSARHTFVGSATKGDQKLVAVVLKDDANFYNDVRKLFNYGFDNFTYNRIVSKSDVVSTINIDGDSNQIPVFPSEDYYITSPKDNEPLISKEVVLNKSFSSIKKGDVIGYLNISVGDSKTKKIPLISGGNYESSLYNLISTGNGYYKERIKLKIIYLSVGSVFGLFIISGFYRAMKTKRKKSGYKHSRLF</sequence>
<keyword evidence="7" id="KW-0732">Signal</keyword>
<proteinExistence type="inferred from homology"/>
<evidence type="ECO:0000256" key="12">
    <source>
        <dbReference type="ARBA" id="ARBA00034000"/>
    </source>
</evidence>
<dbReference type="UniPathway" id="UPA00219"/>
<keyword evidence="9" id="KW-0133">Cell shape</keyword>
<evidence type="ECO:0000256" key="8">
    <source>
        <dbReference type="ARBA" id="ARBA00022801"/>
    </source>
</evidence>
<dbReference type="SUPFAM" id="SSF69189">
    <property type="entry name" value="Penicillin-binding protein associated domain"/>
    <property type="match status" value="1"/>
</dbReference>
<feature type="active site" evidence="13">
    <location>
        <position position="113"/>
    </location>
</feature>
<evidence type="ECO:0000256" key="1">
    <source>
        <dbReference type="ARBA" id="ARBA00003217"/>
    </source>
</evidence>
<comment type="caution">
    <text evidence="18">The sequence shown here is derived from an EMBL/GenBank/DDBJ whole genome shotgun (WGS) entry which is preliminary data.</text>
</comment>
<keyword evidence="19" id="KW-1185">Reference proteome</keyword>
<evidence type="ECO:0000313" key="19">
    <source>
        <dbReference type="Proteomes" id="UP000295325"/>
    </source>
</evidence>
<evidence type="ECO:0000256" key="16">
    <source>
        <dbReference type="SAM" id="Phobius"/>
    </source>
</evidence>
<evidence type="ECO:0000256" key="7">
    <source>
        <dbReference type="ARBA" id="ARBA00022729"/>
    </source>
</evidence>
<dbReference type="RefSeq" id="WP_133627959.1">
    <property type="nucleotide sequence ID" value="NZ_SOAZ01000008.1"/>
</dbReference>
<dbReference type="PANTHER" id="PTHR21581">
    <property type="entry name" value="D-ALANYL-D-ALANINE CARBOXYPEPTIDASE"/>
    <property type="match status" value="1"/>
</dbReference>
<dbReference type="AlphaFoldDB" id="A0A4R7KPZ1"/>
<dbReference type="SMART" id="SM00936">
    <property type="entry name" value="PBP5_C"/>
    <property type="match status" value="1"/>
</dbReference>
<feature type="active site" description="Proton acceptor" evidence="13">
    <location>
        <position position="61"/>
    </location>
</feature>
<name>A0A4R7KPZ1_9CLOT</name>
<dbReference type="InterPro" id="IPR001967">
    <property type="entry name" value="Peptidase_S11_N"/>
</dbReference>
<evidence type="ECO:0000256" key="9">
    <source>
        <dbReference type="ARBA" id="ARBA00022960"/>
    </source>
</evidence>
<feature type="domain" description="Peptidase S11 D-Ala-D-Ala carboxypeptidase A C-terminal" evidence="17">
    <location>
        <begin position="273"/>
        <end position="361"/>
    </location>
</feature>
<evidence type="ECO:0000256" key="5">
    <source>
        <dbReference type="ARBA" id="ARBA00022645"/>
    </source>
</evidence>
<evidence type="ECO:0000259" key="17">
    <source>
        <dbReference type="SMART" id="SM00936"/>
    </source>
</evidence>
<evidence type="ECO:0000313" key="18">
    <source>
        <dbReference type="EMBL" id="TDT61220.1"/>
    </source>
</evidence>
<dbReference type="PANTHER" id="PTHR21581:SF33">
    <property type="entry name" value="D-ALANYL-D-ALANINE CARBOXYPEPTIDASE DACB"/>
    <property type="match status" value="1"/>
</dbReference>
<accession>A0A4R7KPZ1</accession>
<dbReference type="GO" id="GO:0071555">
    <property type="term" value="P:cell wall organization"/>
    <property type="evidence" value="ECO:0007669"/>
    <property type="project" value="UniProtKB-KW"/>
</dbReference>
<dbReference type="InterPro" id="IPR018044">
    <property type="entry name" value="Peptidase_S11"/>
</dbReference>
<dbReference type="GO" id="GO:0009252">
    <property type="term" value="P:peptidoglycan biosynthetic process"/>
    <property type="evidence" value="ECO:0007669"/>
    <property type="project" value="UniProtKB-UniPathway"/>
</dbReference>
<dbReference type="SUPFAM" id="SSF56601">
    <property type="entry name" value="beta-lactamase/transpeptidase-like"/>
    <property type="match status" value="1"/>
</dbReference>
<keyword evidence="16" id="KW-1133">Transmembrane helix</keyword>
<reference evidence="18 19" key="1">
    <citation type="submission" date="2019-03" db="EMBL/GenBank/DDBJ databases">
        <title>Genomic Encyclopedia of Type Strains, Phase IV (KMG-IV): sequencing the most valuable type-strain genomes for metagenomic binning, comparative biology and taxonomic classification.</title>
        <authorList>
            <person name="Goeker M."/>
        </authorList>
    </citation>
    <scope>NUCLEOTIDE SEQUENCE [LARGE SCALE GENOMIC DNA]</scope>
    <source>
        <strain evidence="18 19">DSM 24455</strain>
    </source>
</reference>
<keyword evidence="11" id="KW-0961">Cell wall biogenesis/degradation</keyword>
<evidence type="ECO:0000256" key="13">
    <source>
        <dbReference type="PIRSR" id="PIRSR618044-1"/>
    </source>
</evidence>
<dbReference type="InterPro" id="IPR012338">
    <property type="entry name" value="Beta-lactam/transpept-like"/>
</dbReference>
<evidence type="ECO:0000256" key="2">
    <source>
        <dbReference type="ARBA" id="ARBA00004752"/>
    </source>
</evidence>
<dbReference type="Pfam" id="PF00768">
    <property type="entry name" value="Peptidase_S11"/>
    <property type="match status" value="1"/>
</dbReference>
<evidence type="ECO:0000256" key="4">
    <source>
        <dbReference type="ARBA" id="ARBA00012448"/>
    </source>
</evidence>
<keyword evidence="16" id="KW-0812">Transmembrane</keyword>
<dbReference type="Gene3D" id="2.60.410.10">
    <property type="entry name" value="D-Ala-D-Ala carboxypeptidase, C-terminal domain"/>
    <property type="match status" value="1"/>
</dbReference>
<evidence type="ECO:0000256" key="10">
    <source>
        <dbReference type="ARBA" id="ARBA00022984"/>
    </source>
</evidence>
<gene>
    <name evidence="18" type="ORF">EDD71_108122</name>
</gene>
<evidence type="ECO:0000256" key="11">
    <source>
        <dbReference type="ARBA" id="ARBA00023316"/>
    </source>
</evidence>
<dbReference type="InterPro" id="IPR015956">
    <property type="entry name" value="Peniciliin-bd_prot_C_sf"/>
</dbReference>
<comment type="similarity">
    <text evidence="3 15">Belongs to the peptidase S11 family.</text>
</comment>
<comment type="pathway">
    <text evidence="2">Cell wall biogenesis; peptidoglycan biosynthesis.</text>
</comment>
<evidence type="ECO:0000256" key="3">
    <source>
        <dbReference type="ARBA" id="ARBA00007164"/>
    </source>
</evidence>
<dbReference type="Gene3D" id="3.40.710.10">
    <property type="entry name" value="DD-peptidase/beta-lactamase superfamily"/>
    <property type="match status" value="1"/>
</dbReference>
<dbReference type="InterPro" id="IPR037167">
    <property type="entry name" value="Peptidase_S11_C_sf"/>
</dbReference>
<feature type="binding site" evidence="14">
    <location>
        <position position="225"/>
    </location>
    <ligand>
        <name>substrate</name>
    </ligand>
</feature>
<evidence type="ECO:0000256" key="15">
    <source>
        <dbReference type="RuleBase" id="RU004016"/>
    </source>
</evidence>
<keyword evidence="10" id="KW-0573">Peptidoglycan synthesis</keyword>
<dbReference type="InterPro" id="IPR012907">
    <property type="entry name" value="Peptidase_S11_C"/>
</dbReference>
<evidence type="ECO:0000256" key="6">
    <source>
        <dbReference type="ARBA" id="ARBA00022670"/>
    </source>
</evidence>
<comment type="catalytic activity">
    <reaction evidence="12">
        <text>Preferential cleavage: (Ac)2-L-Lys-D-Ala-|-D-Ala. Also transpeptidation of peptidyl-alanyl moieties that are N-acyl substituents of D-alanine.</text>
        <dbReference type="EC" id="3.4.16.4"/>
    </reaction>
</comment>
<dbReference type="OrthoDB" id="9791132at2"/>
<organism evidence="18 19">
    <name type="scientific">Fonticella tunisiensis</name>
    <dbReference type="NCBI Taxonomy" id="1096341"/>
    <lineage>
        <taxon>Bacteria</taxon>
        <taxon>Bacillati</taxon>
        <taxon>Bacillota</taxon>
        <taxon>Clostridia</taxon>
        <taxon>Eubacteriales</taxon>
        <taxon>Clostridiaceae</taxon>
        <taxon>Fonticella</taxon>
    </lineage>
</organism>
<dbReference type="GO" id="GO:0006508">
    <property type="term" value="P:proteolysis"/>
    <property type="evidence" value="ECO:0007669"/>
    <property type="project" value="UniProtKB-KW"/>
</dbReference>